<protein>
    <submittedName>
        <fullName evidence="1">Uncharacterized protein</fullName>
    </submittedName>
</protein>
<evidence type="ECO:0000313" key="1">
    <source>
        <dbReference type="EMBL" id="KAF2581495.1"/>
    </source>
</evidence>
<dbReference type="EMBL" id="QGKW02001660">
    <property type="protein sequence ID" value="KAF2581495.1"/>
    <property type="molecule type" value="Genomic_DNA"/>
</dbReference>
<organism evidence="1 2">
    <name type="scientific">Brassica cretica</name>
    <name type="common">Mustard</name>
    <dbReference type="NCBI Taxonomy" id="69181"/>
    <lineage>
        <taxon>Eukaryota</taxon>
        <taxon>Viridiplantae</taxon>
        <taxon>Streptophyta</taxon>
        <taxon>Embryophyta</taxon>
        <taxon>Tracheophyta</taxon>
        <taxon>Spermatophyta</taxon>
        <taxon>Magnoliopsida</taxon>
        <taxon>eudicotyledons</taxon>
        <taxon>Gunneridae</taxon>
        <taxon>Pentapetalae</taxon>
        <taxon>rosids</taxon>
        <taxon>malvids</taxon>
        <taxon>Brassicales</taxon>
        <taxon>Brassicaceae</taxon>
        <taxon>Brassiceae</taxon>
        <taxon>Brassica</taxon>
    </lineage>
</organism>
<gene>
    <name evidence="1" type="ORF">F2Q68_00003354</name>
</gene>
<dbReference type="Proteomes" id="UP000712281">
    <property type="component" value="Unassembled WGS sequence"/>
</dbReference>
<evidence type="ECO:0000313" key="2">
    <source>
        <dbReference type="Proteomes" id="UP000712281"/>
    </source>
</evidence>
<proteinExistence type="predicted"/>
<dbReference type="AlphaFoldDB" id="A0A8S9JHH1"/>
<reference evidence="1" key="1">
    <citation type="submission" date="2019-12" db="EMBL/GenBank/DDBJ databases">
        <title>Genome sequencing and annotation of Brassica cretica.</title>
        <authorList>
            <person name="Studholme D.J."/>
            <person name="Sarris P.F."/>
        </authorList>
    </citation>
    <scope>NUCLEOTIDE SEQUENCE</scope>
    <source>
        <strain evidence="1">PFS-001/15</strain>
        <tissue evidence="1">Leaf</tissue>
    </source>
</reference>
<accession>A0A8S9JHH1</accession>
<comment type="caution">
    <text evidence="1">The sequence shown here is derived from an EMBL/GenBank/DDBJ whole genome shotgun (WGS) entry which is preliminary data.</text>
</comment>
<sequence>MVIKKRRDGFTYGSYEKRGKPLSLQYSLEELQTMVDDMDYGLRSEPLVGGCFEYNIGMGLKSEDLCNEGEKAVPYDYLDMSSGSDWDQVFKKVEEEFHKENQRDGFTYGSYEKRGKPLSLQYSLEELQTMVDDMDYGLRSEPLVGGCFEYNIGMGLKSEHLCNEGEKAVPYDYLDMSSGSDWDQVFKKVEEEFHKENQRSS</sequence>
<name>A0A8S9JHH1_BRACR</name>